<feature type="compositionally biased region" description="Polar residues" evidence="11">
    <location>
        <begin position="1666"/>
        <end position="1694"/>
    </location>
</feature>
<evidence type="ECO:0000256" key="7">
    <source>
        <dbReference type="ARBA" id="ARBA00022840"/>
    </source>
</evidence>
<dbReference type="GO" id="GO:0005524">
    <property type="term" value="F:ATP binding"/>
    <property type="evidence" value="ECO:0007669"/>
    <property type="project" value="UniProtKB-KW"/>
</dbReference>
<feature type="region of interest" description="Disordered" evidence="11">
    <location>
        <begin position="59"/>
        <end position="90"/>
    </location>
</feature>
<sequence>MSDQHLTTPSSDQTRPQDKIYSNDSSPGTSGYFYAPHFQLSQQNLRELERSVSPFEIPSLSGNESVHIQQQQQDEPFSRPAGSGRRGPNMDFPNFVEVIQEQIDLRIASSNNPTAVMELDMDGNVRHLSKNWEIIVGTNIKKIVNKPISKFIIGNSEEDQSVFYKAIEQMTKDDGSYKVKFVTATNDIAEKEEGNNSTSGKDSPNNSLVDLTENPEDQDIQQQEIQEIEVDQKSHADSSGSMHQDTTSSDLTTNGDIIELEAQGILIHDSRTKLPTHSMWTIRPFLVINLDLQLPPNLVNLLGFGSEFFEGYLMNLNELGIINEEAVPQPKSILCRICEQQVPVWFIERHSELCIVEHRAGEDFQACHDQISEQRDLIMQISENLWQHQVQQQQAQQQQIQHIHQHQHQQQQNLQLSPQHTPHQHSSLSPPQTVSPSSTSPNSSTSSLFQPPVVIQEYKGLPLPSVTSSLDSSPRISTQQSLVKNKSLAQSMFQSKKFPFGILQRLVELCDEALQINPVEEINVTEGFQFSPNTESAINSVVQWKVFETNDLAIRTMVEDTQRLTNEKIETLSRLISVLQYSKRIKNEVDELVLQTVRETVKKIKDQTLLNDGEDVIEDVIEDFGKQTTDHSISLNRTRNGADESIIGVGDDSTSDISLNESSHTIRDISSHSIIHSPMPSKTRSPSSNKLFEDTFEVLRSTSASPTSPANRKQNVSITPRDILLRGGRNQYDLSRHNSTSRSPLHKNSKGDLLEQSFNDLDLGGGQQSPHKAGSIGGGSGNGSRSATPVGGTSGSGGGSSISGGRGRDATSNNSSFSSRRHLSPAPYVEKAALSSLQRNSNARFDTSSSTPTSSPSIQTSEYNNDNIPLLGERRTNSGSNVSNSNMNAFGSIGQSASAASGTPQSATNSLSGTMTSGYFGGTANSKTSFSKPPLSPLLVSQTPTTKPSSGTIKDYEILKAISKGAFGSVFLARRKLTGDYVAIKCLKKTDMIAKNQILNVKSERAVMMRQSDSPYVAQLYSSFQTKDYLYLVMEYLNGGDCATLLKVLGTLGNQWAKTYIAEVIVGVDDLHGRGIIHRDLKPDNLLIDSKGHLKLTDFGLSRMGVIGRQKRPHRKSSTSDQSIDYFRKSIIQASSPLIPLSGLNPNSGSIVDSPVEFHKRTNSVTPFSLSPTLDYVKISGSFSSPSDQTTGSGGGNTSGLSHRPSLTNFKQKREGSNSSGLESPLLRPLIPRNSSETSFAIVDDDYHVTTNYQNTPGSVTSYALYDPQNENHDIKKFVGTPDYLAPEIITGAGQSEASDWWSIGCILFEFIFGYPPFHADTPEKVFDNILLGMIDWPPLSPEEELDICPPECKDLIEKLLTLDPEERLGNNGAEEIRNHPYFDGIDWENLFSITPSFVPTLDNPESTDYFDPRGADISQFPKEDDDDKIGKDDLNVFPDVLSGPGSINTTELGSPSIGGDHSHMLVPPASGPGSIGGKKERRGSRFAESNTEFGSFNFRNLAVLEKANKDVINRLKNEHLEHRNSFSASPSSSDSVSSSSRSRGYSLTGTGSPFKRPLSPSHRPVSPSKTPSTSSNNQTETPASDLHVAIPSPQIFSSGSSKHERLGSAVSTYSSGDEFPFDMGNKSSPGSESGLAGGFNKLYNKSGSDSGSGSNAGNTGSTSAKESTGQRTSISSLSKQLLKNVNDFSPSSSDNEDTKSSALLRVRKRRQSSRRPGSFSVQGGDAGGRPTFHEVDVLFCEPIPIVRHSITRILERLGCIVVAVADGDDLVRRATGKVKFDIIFTALKLPKVEAPDAVKLIRYTTGPNSNTPVVSITGFPKEALKAECFDEVLEKPIDSNAIRSCLVRCCSWGPAIVQSHDVGNDEAIESDLEK</sequence>
<dbReference type="InterPro" id="IPR011006">
    <property type="entry name" value="CheY-like_superfamily"/>
</dbReference>
<dbReference type="GO" id="GO:0006950">
    <property type="term" value="P:response to stress"/>
    <property type="evidence" value="ECO:0007669"/>
    <property type="project" value="UniProtKB-ARBA"/>
</dbReference>
<comment type="caution">
    <text evidence="15">The sequence shown here is derived from an EMBL/GenBank/DDBJ whole genome shotgun (WGS) entry which is preliminary data.</text>
</comment>
<organism evidence="15 16">
    <name type="scientific">[Candida] railenensis</name>
    <dbReference type="NCBI Taxonomy" id="45579"/>
    <lineage>
        <taxon>Eukaryota</taxon>
        <taxon>Fungi</taxon>
        <taxon>Dikarya</taxon>
        <taxon>Ascomycota</taxon>
        <taxon>Saccharomycotina</taxon>
        <taxon>Pichiomycetes</taxon>
        <taxon>Debaryomycetaceae</taxon>
        <taxon>Kurtzmaniella</taxon>
    </lineage>
</organism>
<feature type="compositionally biased region" description="Polar residues" evidence="11">
    <location>
        <begin position="413"/>
        <end position="425"/>
    </location>
</feature>
<proteinExistence type="predicted"/>
<gene>
    <name evidence="15" type="ORF">CLIB1423_25S01200</name>
</gene>
<dbReference type="InterPro" id="IPR050236">
    <property type="entry name" value="Ser_Thr_kinase_AGC"/>
</dbReference>
<dbReference type="InterPro" id="IPR000719">
    <property type="entry name" value="Prot_kinase_dom"/>
</dbReference>
<dbReference type="FunFam" id="1.10.510.10:FF:000340">
    <property type="entry name" value="Serine threonine protein kinase"/>
    <property type="match status" value="1"/>
</dbReference>
<feature type="region of interest" description="Disordered" evidence="11">
    <location>
        <begin position="190"/>
        <end position="212"/>
    </location>
</feature>
<feature type="region of interest" description="Disordered" evidence="11">
    <location>
        <begin position="229"/>
        <end position="252"/>
    </location>
</feature>
<feature type="compositionally biased region" description="Low complexity" evidence="11">
    <location>
        <begin position="426"/>
        <end position="447"/>
    </location>
</feature>
<feature type="region of interest" description="Disordered" evidence="11">
    <location>
        <begin position="840"/>
        <end position="887"/>
    </location>
</feature>
<evidence type="ECO:0000313" key="15">
    <source>
        <dbReference type="EMBL" id="CAH2355390.1"/>
    </source>
</evidence>
<dbReference type="InterPro" id="IPR035965">
    <property type="entry name" value="PAS-like_dom_sf"/>
</dbReference>
<feature type="compositionally biased region" description="Low complexity" evidence="11">
    <location>
        <begin position="847"/>
        <end position="861"/>
    </location>
</feature>
<dbReference type="GO" id="GO:0005737">
    <property type="term" value="C:cytoplasm"/>
    <property type="evidence" value="ECO:0007669"/>
    <property type="project" value="TreeGrafter"/>
</dbReference>
<feature type="region of interest" description="Disordered" evidence="11">
    <location>
        <begin position="1461"/>
        <end position="1489"/>
    </location>
</feature>
<evidence type="ECO:0000256" key="4">
    <source>
        <dbReference type="ARBA" id="ARBA00022679"/>
    </source>
</evidence>
<comment type="caution">
    <text evidence="10">Lacks conserved residue(s) required for the propagation of feature annotation.</text>
</comment>
<dbReference type="OrthoDB" id="162894at2759"/>
<feature type="compositionally biased region" description="Polar residues" evidence="11">
    <location>
        <begin position="237"/>
        <end position="252"/>
    </location>
</feature>
<dbReference type="Pfam" id="PF00072">
    <property type="entry name" value="Response_reg"/>
    <property type="match status" value="1"/>
</dbReference>
<evidence type="ECO:0000256" key="2">
    <source>
        <dbReference type="ARBA" id="ARBA00022527"/>
    </source>
</evidence>
<dbReference type="GO" id="GO:1901992">
    <property type="term" value="P:positive regulation of mitotic cell cycle phase transition"/>
    <property type="evidence" value="ECO:0007669"/>
    <property type="project" value="UniProtKB-ARBA"/>
</dbReference>
<dbReference type="PANTHER" id="PTHR24356">
    <property type="entry name" value="SERINE/THREONINE-PROTEIN KINASE"/>
    <property type="match status" value="1"/>
</dbReference>
<evidence type="ECO:0000256" key="1">
    <source>
        <dbReference type="ARBA" id="ARBA00012513"/>
    </source>
</evidence>
<feature type="domain" description="Protein kinase" evidence="12">
    <location>
        <begin position="956"/>
        <end position="1383"/>
    </location>
</feature>
<feature type="compositionally biased region" description="Low complexity" evidence="11">
    <location>
        <begin position="1526"/>
        <end position="1547"/>
    </location>
</feature>
<feature type="compositionally biased region" description="Gly residues" evidence="11">
    <location>
        <begin position="792"/>
        <end position="805"/>
    </location>
</feature>
<feature type="domain" description="AGC-kinase C-terminal" evidence="14">
    <location>
        <begin position="1384"/>
        <end position="1509"/>
    </location>
</feature>
<dbReference type="InterPro" id="IPR001789">
    <property type="entry name" value="Sig_transdc_resp-reg_receiver"/>
</dbReference>
<dbReference type="PANTHER" id="PTHR24356:SF1">
    <property type="entry name" value="SERINE_THREONINE-PROTEIN KINASE GREATWALL"/>
    <property type="match status" value="1"/>
</dbReference>
<feature type="region of interest" description="Disordered" evidence="11">
    <location>
        <begin position="930"/>
        <end position="950"/>
    </location>
</feature>
<dbReference type="EMBL" id="CAKXYY010000025">
    <property type="protein sequence ID" value="CAH2355390.1"/>
    <property type="molecule type" value="Genomic_DNA"/>
</dbReference>
<evidence type="ECO:0000256" key="9">
    <source>
        <dbReference type="ARBA" id="ARBA00048679"/>
    </source>
</evidence>
<dbReference type="Gene3D" id="1.10.510.10">
    <property type="entry name" value="Transferase(Phosphotransferase) domain 1"/>
    <property type="match status" value="2"/>
</dbReference>
<dbReference type="GO" id="GO:0004674">
    <property type="term" value="F:protein serine/threonine kinase activity"/>
    <property type="evidence" value="ECO:0007669"/>
    <property type="project" value="UniProtKB-KW"/>
</dbReference>
<dbReference type="Gene3D" id="3.30.200.20">
    <property type="entry name" value="Phosphorylase Kinase, domain 1"/>
    <property type="match status" value="2"/>
</dbReference>
<dbReference type="PROSITE" id="PS51285">
    <property type="entry name" value="AGC_KINASE_CTER"/>
    <property type="match status" value="1"/>
</dbReference>
<dbReference type="GO" id="GO:0005634">
    <property type="term" value="C:nucleus"/>
    <property type="evidence" value="ECO:0007669"/>
    <property type="project" value="TreeGrafter"/>
</dbReference>
<comment type="catalytic activity">
    <reaction evidence="9">
        <text>L-seryl-[protein] + ATP = O-phospho-L-seryl-[protein] + ADP + H(+)</text>
        <dbReference type="Rhea" id="RHEA:17989"/>
        <dbReference type="Rhea" id="RHEA-COMP:9863"/>
        <dbReference type="Rhea" id="RHEA-COMP:11604"/>
        <dbReference type="ChEBI" id="CHEBI:15378"/>
        <dbReference type="ChEBI" id="CHEBI:29999"/>
        <dbReference type="ChEBI" id="CHEBI:30616"/>
        <dbReference type="ChEBI" id="CHEBI:83421"/>
        <dbReference type="ChEBI" id="CHEBI:456216"/>
        <dbReference type="EC" id="2.7.11.1"/>
    </reaction>
</comment>
<dbReference type="GO" id="GO:1900445">
    <property type="term" value="P:positive regulation of filamentous growth of a population of unicellular organisms in response to biotic stimulus"/>
    <property type="evidence" value="ECO:0007669"/>
    <property type="project" value="UniProtKB-ARBA"/>
</dbReference>
<evidence type="ECO:0000259" key="12">
    <source>
        <dbReference type="PROSITE" id="PS50011"/>
    </source>
</evidence>
<dbReference type="PROSITE" id="PS50110">
    <property type="entry name" value="RESPONSE_REGULATORY"/>
    <property type="match status" value="1"/>
</dbReference>
<evidence type="ECO:0000256" key="8">
    <source>
        <dbReference type="ARBA" id="ARBA00047899"/>
    </source>
</evidence>
<dbReference type="SMART" id="SM00448">
    <property type="entry name" value="REC"/>
    <property type="match status" value="1"/>
</dbReference>
<dbReference type="GO" id="GO:0000160">
    <property type="term" value="P:phosphorelay signal transduction system"/>
    <property type="evidence" value="ECO:0007669"/>
    <property type="project" value="InterPro"/>
</dbReference>
<feature type="compositionally biased region" description="Polar residues" evidence="11">
    <location>
        <begin position="700"/>
        <end position="718"/>
    </location>
</feature>
<feature type="compositionally biased region" description="Polar residues" evidence="11">
    <location>
        <begin position="1"/>
        <end position="29"/>
    </location>
</feature>
<dbReference type="GO" id="GO:0036180">
    <property type="term" value="P:filamentous growth of a population of unicellular organisms in response to biotic stimulus"/>
    <property type="evidence" value="ECO:0007669"/>
    <property type="project" value="UniProtKB-ARBA"/>
</dbReference>
<dbReference type="CDD" id="cd05611">
    <property type="entry name" value="STKc_Rim15_like"/>
    <property type="match status" value="1"/>
</dbReference>
<keyword evidence="3" id="KW-0597">Phosphoprotein</keyword>
<feature type="compositionally biased region" description="Low complexity" evidence="11">
    <location>
        <begin position="397"/>
        <end position="412"/>
    </location>
</feature>
<keyword evidence="4" id="KW-0808">Transferase</keyword>
<feature type="compositionally biased region" description="Polar residues" evidence="11">
    <location>
        <begin position="939"/>
        <end position="950"/>
    </location>
</feature>
<evidence type="ECO:0000256" key="3">
    <source>
        <dbReference type="ARBA" id="ARBA00022553"/>
    </source>
</evidence>
<feature type="region of interest" description="Disordered" evidence="11">
    <location>
        <begin position="1"/>
        <end position="35"/>
    </location>
</feature>
<feature type="region of interest" description="Disordered" evidence="11">
    <location>
        <begin position="1648"/>
        <end position="1728"/>
    </location>
</feature>
<keyword evidence="5" id="KW-0547">Nucleotide-binding</keyword>
<dbReference type="Pfam" id="PF00069">
    <property type="entry name" value="Pkinase"/>
    <property type="match status" value="2"/>
</dbReference>
<comment type="catalytic activity">
    <reaction evidence="8">
        <text>L-threonyl-[protein] + ATP = O-phospho-L-threonyl-[protein] + ADP + H(+)</text>
        <dbReference type="Rhea" id="RHEA:46608"/>
        <dbReference type="Rhea" id="RHEA-COMP:11060"/>
        <dbReference type="Rhea" id="RHEA-COMP:11605"/>
        <dbReference type="ChEBI" id="CHEBI:15378"/>
        <dbReference type="ChEBI" id="CHEBI:30013"/>
        <dbReference type="ChEBI" id="CHEBI:30616"/>
        <dbReference type="ChEBI" id="CHEBI:61977"/>
        <dbReference type="ChEBI" id="CHEBI:456216"/>
        <dbReference type="EC" id="2.7.11.1"/>
    </reaction>
</comment>
<keyword evidence="2" id="KW-0723">Serine/threonine-protein kinase</keyword>
<evidence type="ECO:0000256" key="6">
    <source>
        <dbReference type="ARBA" id="ARBA00022777"/>
    </source>
</evidence>
<feature type="domain" description="Response regulatory" evidence="13">
    <location>
        <begin position="1737"/>
        <end position="1851"/>
    </location>
</feature>
<keyword evidence="7" id="KW-0067">ATP-binding</keyword>
<evidence type="ECO:0000259" key="14">
    <source>
        <dbReference type="PROSITE" id="PS51285"/>
    </source>
</evidence>
<feature type="compositionally biased region" description="Low complexity" evidence="11">
    <location>
        <begin position="1648"/>
        <end position="1665"/>
    </location>
</feature>
<name>A0A9P0QV43_9ASCO</name>
<dbReference type="SUPFAM" id="SSF56112">
    <property type="entry name" value="Protein kinase-like (PK-like)"/>
    <property type="match status" value="1"/>
</dbReference>
<dbReference type="SUPFAM" id="SSF52172">
    <property type="entry name" value="CheY-like"/>
    <property type="match status" value="1"/>
</dbReference>
<evidence type="ECO:0000259" key="13">
    <source>
        <dbReference type="PROSITE" id="PS50110"/>
    </source>
</evidence>
<protein>
    <recommendedName>
        <fullName evidence="1">non-specific serine/threonine protein kinase</fullName>
        <ecNumber evidence="1">2.7.11.1</ecNumber>
    </recommendedName>
</protein>
<dbReference type="Gene3D" id="3.40.50.2300">
    <property type="match status" value="1"/>
</dbReference>
<evidence type="ECO:0000256" key="5">
    <source>
        <dbReference type="ARBA" id="ARBA00022741"/>
    </source>
</evidence>
<accession>A0A9P0QV43</accession>
<dbReference type="EC" id="2.7.11.1" evidence="1"/>
<evidence type="ECO:0000313" key="16">
    <source>
        <dbReference type="Proteomes" id="UP000837801"/>
    </source>
</evidence>
<feature type="compositionally biased region" description="Polar residues" evidence="11">
    <location>
        <begin position="60"/>
        <end position="75"/>
    </location>
</feature>
<feature type="region of interest" description="Disordered" evidence="11">
    <location>
        <begin position="1524"/>
        <end position="1588"/>
    </location>
</feature>
<dbReference type="InterPro" id="IPR000961">
    <property type="entry name" value="AGC-kinase_C"/>
</dbReference>
<evidence type="ECO:0000256" key="10">
    <source>
        <dbReference type="PROSITE-ProRule" id="PRU00169"/>
    </source>
</evidence>
<feature type="region of interest" description="Disordered" evidence="11">
    <location>
        <begin position="397"/>
        <end position="447"/>
    </location>
</feature>
<dbReference type="InterPro" id="IPR011009">
    <property type="entry name" value="Kinase-like_dom_sf"/>
</dbReference>
<dbReference type="CDD" id="cd17546">
    <property type="entry name" value="REC_hyHK_CKI1_RcsC-like"/>
    <property type="match status" value="1"/>
</dbReference>
<feature type="region of interest" description="Disordered" evidence="11">
    <location>
        <begin position="1183"/>
        <end position="1229"/>
    </location>
</feature>
<dbReference type="FunFam" id="3.30.200.20:FF:001008">
    <property type="entry name" value="Serine/threonine-protein kinase cek1"/>
    <property type="match status" value="1"/>
</dbReference>
<dbReference type="SMART" id="SM00220">
    <property type="entry name" value="S_TKc"/>
    <property type="match status" value="1"/>
</dbReference>
<feature type="region of interest" description="Disordered" evidence="11">
    <location>
        <begin position="700"/>
        <end position="826"/>
    </location>
</feature>
<reference evidence="15" key="1">
    <citation type="submission" date="2022-03" db="EMBL/GenBank/DDBJ databases">
        <authorList>
            <person name="Legras J.-L."/>
            <person name="Devillers H."/>
            <person name="Grondin C."/>
        </authorList>
    </citation>
    <scope>NUCLEOTIDE SEQUENCE</scope>
    <source>
        <strain evidence="15">CLIB 1423</strain>
    </source>
</reference>
<keyword evidence="6 15" id="KW-0418">Kinase</keyword>
<dbReference type="PROSITE" id="PS00108">
    <property type="entry name" value="PROTEIN_KINASE_ST"/>
    <property type="match status" value="1"/>
</dbReference>
<feature type="compositionally biased region" description="Polar residues" evidence="11">
    <location>
        <begin position="195"/>
        <end position="209"/>
    </location>
</feature>
<dbReference type="PROSITE" id="PS50011">
    <property type="entry name" value="PROTEIN_KINASE_DOM"/>
    <property type="match status" value="1"/>
</dbReference>
<feature type="compositionally biased region" description="Low complexity" evidence="11">
    <location>
        <begin position="877"/>
        <end position="887"/>
    </location>
</feature>
<keyword evidence="16" id="KW-1185">Reference proteome</keyword>
<feature type="compositionally biased region" description="Low complexity" evidence="11">
    <location>
        <begin position="1567"/>
        <end position="1578"/>
    </location>
</feature>
<dbReference type="SMART" id="SM00133">
    <property type="entry name" value="S_TK_X"/>
    <property type="match status" value="1"/>
</dbReference>
<dbReference type="Proteomes" id="UP000837801">
    <property type="component" value="Unassembled WGS sequence"/>
</dbReference>
<dbReference type="SUPFAM" id="SSF55785">
    <property type="entry name" value="PYP-like sensor domain (PAS domain)"/>
    <property type="match status" value="1"/>
</dbReference>
<evidence type="ECO:0000256" key="11">
    <source>
        <dbReference type="SAM" id="MobiDB-lite"/>
    </source>
</evidence>
<dbReference type="InterPro" id="IPR008271">
    <property type="entry name" value="Ser/Thr_kinase_AS"/>
</dbReference>